<evidence type="ECO:0000256" key="4">
    <source>
        <dbReference type="ARBA" id="ARBA00022634"/>
    </source>
</evidence>
<dbReference type="PANTHER" id="PTHR11276">
    <property type="entry name" value="DNA POLYMERASE TYPE-X FAMILY MEMBER"/>
    <property type="match status" value="1"/>
</dbReference>
<dbReference type="Gene3D" id="3.40.50.10190">
    <property type="entry name" value="BRCT domain"/>
    <property type="match status" value="1"/>
</dbReference>
<feature type="region of interest" description="Disordered" evidence="14">
    <location>
        <begin position="239"/>
        <end position="261"/>
    </location>
</feature>
<feature type="active site" description="Nucleophile; Schiff-base intermediate with DNA; for 5'-dRP lyase activity" evidence="13">
    <location>
        <position position="1111"/>
    </location>
</feature>
<dbReference type="EC" id="2.7.7.7" evidence="2"/>
<dbReference type="InterPro" id="IPR010996">
    <property type="entry name" value="HHH_MUS81"/>
</dbReference>
<keyword evidence="8" id="KW-0227">DNA damage</keyword>
<dbReference type="Gene3D" id="1.10.150.20">
    <property type="entry name" value="5' to 3' exonuclease, C-terminal subdomain"/>
    <property type="match status" value="1"/>
</dbReference>
<reference evidence="16" key="1">
    <citation type="submission" date="2020-08" db="EMBL/GenBank/DDBJ databases">
        <title>Multicomponent nature underlies the extraordinary mechanical properties of spider dragline silk.</title>
        <authorList>
            <person name="Kono N."/>
            <person name="Nakamura H."/>
            <person name="Mori M."/>
            <person name="Yoshida Y."/>
            <person name="Ohtoshi R."/>
            <person name="Malay A.D."/>
            <person name="Moran D.A.P."/>
            <person name="Tomita M."/>
            <person name="Numata K."/>
            <person name="Arakawa K."/>
        </authorList>
    </citation>
    <scope>NUCLEOTIDE SEQUENCE</scope>
</reference>
<dbReference type="PRINTS" id="PR00869">
    <property type="entry name" value="DNAPOLX"/>
</dbReference>
<keyword evidence="7" id="KW-0235">DNA replication</keyword>
<dbReference type="InterPro" id="IPR022312">
    <property type="entry name" value="DNA_pol_X"/>
</dbReference>
<evidence type="ECO:0000256" key="10">
    <source>
        <dbReference type="ARBA" id="ARBA00023204"/>
    </source>
</evidence>
<evidence type="ECO:0000256" key="14">
    <source>
        <dbReference type="SAM" id="MobiDB-lite"/>
    </source>
</evidence>
<sequence length="1378" mass="155982">MPKHTKDLSRVKLKRASERQRAIPIPLKSRTHEEPNKKIFANMRIYIHPINISDSRLKVLHSLINKNRGKFTYEPDNQITHILVDDSISSAKLCRALGWEIYPPRVNVLLVGWLSASIRANRCLEIEDYEIPCTHSPTFVREQEHVDVIEGDEDIRNGENEVKHNENCDCPSDLSKESESETVSFDSVVADVTSFDDGKYEDETSCDDDWIRVPPLVSVIPLSDHAALSPITDFKSTLQVHTSDSLSNEKPNTPPPPQPTDTLAARLRRIRIRRIPEHLRMPGESTIYVDLNNENLSEKISDEQATTEAHKEIVKSDTNFITNEMKTNNADDKNELSETKKNPFKEVPLSAEEEPEAEESRRGKKRSWRVSAYEETYLESSVTTYDNEKLNTESILEFSESKETSIDVSLPNEKFDMNSLNENDQNLKMRVEVAINEQVVNGLFEKMSTSEFTKKTHQEENTPEEIVSEILLQITKDVSKVIEEVCTESKITIAKTMNDNIMNVSQFDKIDKIEVKKADVETQSENMDISEPEVTIISEPSQKESMDNYSCRIVDVGSVAERVKNILEPEAKNKNESVDGNIIDIVHPTSTNRDEIKIANGETVDENKMDISQQETLGNEIKIASMKTMNENMMDISLLEKQNENEINIVSVETGDVNKMDNSVLELGNGNEIKIASVTIEESKKDISLPQKMNDIENAIISAETVDELKKHFSMPETTNEIKNMDGIKDILIPEATNKNENNTMDVFKKDILMPEATNGTGVENKKDVLILEATNENNTMDGIKKDILISEEANGTAVENQELSITEAIDVNDNRTVNGDKDISVLEATDGDEDKITSIKTVDENQMDASLLETIDEDEVKTVFVESTSKNPIIVSQNENALEPSLGKGMDIKDKNSAKRLKFDTGNAELYVFQSSQSSIVPIAAPYPMHVYCSLEGESPIPPCLSNVEMNFQLEESKIFETVKPHNENQNSGAISEVTNNKDESPSIDTQCKELENITEPRSCSRPDIRGPNIFFPFPLPKPSTSQTSDNSGSFNKPRDPKYFLYSDCPNVAIIKKLQLLRDGFKKCKDIWRVHAYDRAISLLGRYPKEIESLEEVASIGNMSKKIALKIWCIKQTGDLDEIEEICNNRWPEARKHLTKAWGISPRIAFKLYKEGNVTIQDAFKKSCLLSRFQRIGLGYYRDLRTKMSQEEATTILKTVVKLIFDVGSNIQCDAVSSLRRKKKAISDVSILVTLIGECQNNHRLLPDVVAKLHRLGYIADDIIRHYENGNQTKYVGIFRLNKSSKHRRLEITVCPEDEQACAIMSLTGTSYFNRAIRQWAARKEMLLDEHSLRIRLLDIGGGTSAVTKLYTPDEATIFRFLQLPYRTPEQRDRILM</sequence>
<keyword evidence="9" id="KW-0239">DNA-directed DNA polymerase</keyword>
<dbReference type="InterPro" id="IPR002008">
    <property type="entry name" value="DNA_pol_X_beta-like"/>
</dbReference>
<organism evidence="16 17">
    <name type="scientific">Trichonephila inaurata madagascariensis</name>
    <dbReference type="NCBI Taxonomy" id="2747483"/>
    <lineage>
        <taxon>Eukaryota</taxon>
        <taxon>Metazoa</taxon>
        <taxon>Ecdysozoa</taxon>
        <taxon>Arthropoda</taxon>
        <taxon>Chelicerata</taxon>
        <taxon>Arachnida</taxon>
        <taxon>Araneae</taxon>
        <taxon>Araneomorphae</taxon>
        <taxon>Entelegynae</taxon>
        <taxon>Araneoidea</taxon>
        <taxon>Nephilidae</taxon>
        <taxon>Trichonephila</taxon>
        <taxon>Trichonephila inaurata</taxon>
    </lineage>
</organism>
<dbReference type="InterPro" id="IPR029398">
    <property type="entry name" value="PolB_thumb"/>
</dbReference>
<keyword evidence="10" id="KW-0234">DNA repair</keyword>
<dbReference type="EMBL" id="BMAV01005544">
    <property type="protein sequence ID" value="GFY46690.1"/>
    <property type="molecule type" value="Genomic_DNA"/>
</dbReference>
<dbReference type="PROSITE" id="PS50172">
    <property type="entry name" value="BRCT"/>
    <property type="match status" value="1"/>
</dbReference>
<evidence type="ECO:0000256" key="1">
    <source>
        <dbReference type="ARBA" id="ARBA00001936"/>
    </source>
</evidence>
<evidence type="ECO:0000256" key="9">
    <source>
        <dbReference type="ARBA" id="ARBA00022932"/>
    </source>
</evidence>
<dbReference type="SUPFAM" id="SSF52113">
    <property type="entry name" value="BRCT domain"/>
    <property type="match status" value="1"/>
</dbReference>
<feature type="region of interest" description="Disordered" evidence="14">
    <location>
        <begin position="323"/>
        <end position="368"/>
    </location>
</feature>
<dbReference type="InterPro" id="IPR028207">
    <property type="entry name" value="DNA_pol_B_palm_palm"/>
</dbReference>
<keyword evidence="4" id="KW-0237">DNA synthesis</keyword>
<dbReference type="SUPFAM" id="SSF47802">
    <property type="entry name" value="DNA polymerase beta, N-terminal domain-like"/>
    <property type="match status" value="1"/>
</dbReference>
<comment type="cofactor">
    <cofactor evidence="1">
        <name>Mn(2+)</name>
        <dbReference type="ChEBI" id="CHEBI:29035"/>
    </cofactor>
</comment>
<feature type="region of interest" description="Disordered" evidence="14">
    <location>
        <begin position="968"/>
        <end position="989"/>
    </location>
</feature>
<feature type="domain" description="BRCT" evidence="15">
    <location>
        <begin position="35"/>
        <end position="131"/>
    </location>
</feature>
<dbReference type="SUPFAM" id="SSF81301">
    <property type="entry name" value="Nucleotidyltransferase"/>
    <property type="match status" value="1"/>
</dbReference>
<proteinExistence type="predicted"/>
<evidence type="ECO:0000256" key="5">
    <source>
        <dbReference type="ARBA" id="ARBA00022679"/>
    </source>
</evidence>
<dbReference type="InterPro" id="IPR037160">
    <property type="entry name" value="DNA_Pol_thumb_sf"/>
</dbReference>
<accession>A0A8X6X5N3</accession>
<dbReference type="GO" id="GO:0006303">
    <property type="term" value="P:double-strand break repair via nonhomologous end joining"/>
    <property type="evidence" value="ECO:0007669"/>
    <property type="project" value="TreeGrafter"/>
</dbReference>
<keyword evidence="6" id="KW-0548">Nucleotidyltransferase</keyword>
<evidence type="ECO:0000256" key="3">
    <source>
        <dbReference type="ARBA" id="ARBA00016513"/>
    </source>
</evidence>
<evidence type="ECO:0000256" key="11">
    <source>
        <dbReference type="ARBA" id="ARBA00023239"/>
    </source>
</evidence>
<dbReference type="InterPro" id="IPR001357">
    <property type="entry name" value="BRCT_dom"/>
</dbReference>
<dbReference type="PRINTS" id="PR00870">
    <property type="entry name" value="DNAPOLXBETA"/>
</dbReference>
<evidence type="ECO:0000256" key="7">
    <source>
        <dbReference type="ARBA" id="ARBA00022705"/>
    </source>
</evidence>
<evidence type="ECO:0000256" key="2">
    <source>
        <dbReference type="ARBA" id="ARBA00012417"/>
    </source>
</evidence>
<dbReference type="Pfam" id="PF14792">
    <property type="entry name" value="DNA_pol_B_palm"/>
    <property type="match status" value="1"/>
</dbReference>
<comment type="catalytic activity">
    <reaction evidence="12">
        <text>DNA(n) + a 2'-deoxyribonucleoside 5'-triphosphate = DNA(n+1) + diphosphate</text>
        <dbReference type="Rhea" id="RHEA:22508"/>
        <dbReference type="Rhea" id="RHEA-COMP:17339"/>
        <dbReference type="Rhea" id="RHEA-COMP:17340"/>
        <dbReference type="ChEBI" id="CHEBI:33019"/>
        <dbReference type="ChEBI" id="CHEBI:61560"/>
        <dbReference type="ChEBI" id="CHEBI:173112"/>
        <dbReference type="EC" id="2.7.7.7"/>
    </reaction>
</comment>
<comment type="caution">
    <text evidence="16">The sequence shown here is derived from an EMBL/GenBank/DDBJ whole genome shotgun (WGS) entry which is preliminary data.</text>
</comment>
<dbReference type="GO" id="GO:0016829">
    <property type="term" value="F:lyase activity"/>
    <property type="evidence" value="ECO:0007669"/>
    <property type="project" value="UniProtKB-KW"/>
</dbReference>
<keyword evidence="17" id="KW-1185">Reference proteome</keyword>
<keyword evidence="11" id="KW-0456">Lyase</keyword>
<dbReference type="InterPro" id="IPR002054">
    <property type="entry name" value="DNA-dir_DNA_pol_X"/>
</dbReference>
<feature type="compositionally biased region" description="Polar residues" evidence="14">
    <location>
        <begin position="239"/>
        <end position="250"/>
    </location>
</feature>
<keyword evidence="5" id="KW-0808">Transferase</keyword>
<protein>
    <recommendedName>
        <fullName evidence="3">DNA polymerase lambda</fullName>
        <ecNumber evidence="2">2.7.7.7</ecNumber>
    </recommendedName>
</protein>
<evidence type="ECO:0000313" key="16">
    <source>
        <dbReference type="EMBL" id="GFY46690.1"/>
    </source>
</evidence>
<feature type="compositionally biased region" description="Basic and acidic residues" evidence="14">
    <location>
        <begin position="329"/>
        <end position="344"/>
    </location>
</feature>
<dbReference type="GO" id="GO:0005634">
    <property type="term" value="C:nucleus"/>
    <property type="evidence" value="ECO:0007669"/>
    <property type="project" value="TreeGrafter"/>
</dbReference>
<evidence type="ECO:0000256" key="13">
    <source>
        <dbReference type="PIRSR" id="PIRSR622312-50"/>
    </source>
</evidence>
<name>A0A8X6X5N3_9ARAC</name>
<dbReference type="InterPro" id="IPR036420">
    <property type="entry name" value="BRCT_dom_sf"/>
</dbReference>
<gene>
    <name evidence="16" type="primary">POLL</name>
    <name evidence="16" type="ORF">TNIN_200591</name>
</gene>
<dbReference type="GO" id="GO:0003887">
    <property type="term" value="F:DNA-directed DNA polymerase activity"/>
    <property type="evidence" value="ECO:0007669"/>
    <property type="project" value="UniProtKB-KW"/>
</dbReference>
<dbReference type="Gene3D" id="3.30.460.10">
    <property type="entry name" value="Beta Polymerase, domain 2"/>
    <property type="match status" value="1"/>
</dbReference>
<dbReference type="InterPro" id="IPR043519">
    <property type="entry name" value="NT_sf"/>
</dbReference>
<feature type="compositionally biased region" description="Polar residues" evidence="14">
    <location>
        <begin position="969"/>
        <end position="980"/>
    </location>
</feature>
<dbReference type="Gene3D" id="1.10.150.110">
    <property type="entry name" value="DNA polymerase beta, N-terminal domain-like"/>
    <property type="match status" value="1"/>
</dbReference>
<dbReference type="GO" id="GO:0003677">
    <property type="term" value="F:DNA binding"/>
    <property type="evidence" value="ECO:0007669"/>
    <property type="project" value="InterPro"/>
</dbReference>
<dbReference type="Gene3D" id="3.30.210.10">
    <property type="entry name" value="DNA polymerase, thumb domain"/>
    <property type="match status" value="1"/>
</dbReference>
<dbReference type="Pfam" id="PF14791">
    <property type="entry name" value="DNA_pol_B_thumb"/>
    <property type="match status" value="1"/>
</dbReference>
<evidence type="ECO:0000259" key="15">
    <source>
        <dbReference type="PROSITE" id="PS50172"/>
    </source>
</evidence>
<dbReference type="SUPFAM" id="SSF81585">
    <property type="entry name" value="PsbU/PolX domain-like"/>
    <property type="match status" value="1"/>
</dbReference>
<dbReference type="SMART" id="SM00483">
    <property type="entry name" value="POLXc"/>
    <property type="match status" value="1"/>
</dbReference>
<dbReference type="Pfam" id="PF14716">
    <property type="entry name" value="HHH_8"/>
    <property type="match status" value="1"/>
</dbReference>
<evidence type="ECO:0000256" key="8">
    <source>
        <dbReference type="ARBA" id="ARBA00022763"/>
    </source>
</evidence>
<evidence type="ECO:0000313" key="17">
    <source>
        <dbReference type="Proteomes" id="UP000886998"/>
    </source>
</evidence>
<evidence type="ECO:0000256" key="12">
    <source>
        <dbReference type="ARBA" id="ARBA00049244"/>
    </source>
</evidence>
<dbReference type="OrthoDB" id="6436878at2759"/>
<evidence type="ECO:0000256" key="6">
    <source>
        <dbReference type="ARBA" id="ARBA00022695"/>
    </source>
</evidence>
<dbReference type="InterPro" id="IPR027421">
    <property type="entry name" value="DNA_pol_lamdba_lyase_dom_sf"/>
</dbReference>
<dbReference type="PANTHER" id="PTHR11276:SF28">
    <property type="entry name" value="DNA POLYMERASE LAMBDA"/>
    <property type="match status" value="1"/>
</dbReference>
<dbReference type="Proteomes" id="UP000886998">
    <property type="component" value="Unassembled WGS sequence"/>
</dbReference>
<dbReference type="CDD" id="cd00141">
    <property type="entry name" value="NT_POLXc"/>
    <property type="match status" value="1"/>
</dbReference>